<dbReference type="EMBL" id="UINC01050083">
    <property type="protein sequence ID" value="SVB62637.1"/>
    <property type="molecule type" value="Genomic_DNA"/>
</dbReference>
<evidence type="ECO:0000256" key="1">
    <source>
        <dbReference type="SAM" id="MobiDB-lite"/>
    </source>
</evidence>
<sequence>VNRPDWDQGCSDAKLLTCAGVWIGDRHKPDMQAYKDGGVFTGNPKANSRTSSSWGSSTWMIL</sequence>
<feature type="compositionally biased region" description="Low complexity" evidence="1">
    <location>
        <begin position="48"/>
        <end position="62"/>
    </location>
</feature>
<accession>A0A382FKJ3</accession>
<gene>
    <name evidence="2" type="ORF">METZ01_LOCUS215491</name>
</gene>
<feature type="non-terminal residue" evidence="2">
    <location>
        <position position="1"/>
    </location>
</feature>
<evidence type="ECO:0000313" key="2">
    <source>
        <dbReference type="EMBL" id="SVB62637.1"/>
    </source>
</evidence>
<organism evidence="2">
    <name type="scientific">marine metagenome</name>
    <dbReference type="NCBI Taxonomy" id="408172"/>
    <lineage>
        <taxon>unclassified sequences</taxon>
        <taxon>metagenomes</taxon>
        <taxon>ecological metagenomes</taxon>
    </lineage>
</organism>
<reference evidence="2" key="1">
    <citation type="submission" date="2018-05" db="EMBL/GenBank/DDBJ databases">
        <authorList>
            <person name="Lanie J.A."/>
            <person name="Ng W.-L."/>
            <person name="Kazmierczak K.M."/>
            <person name="Andrzejewski T.M."/>
            <person name="Davidsen T.M."/>
            <person name="Wayne K.J."/>
            <person name="Tettelin H."/>
            <person name="Glass J.I."/>
            <person name="Rusch D."/>
            <person name="Podicherti R."/>
            <person name="Tsui H.-C.T."/>
            <person name="Winkler M.E."/>
        </authorList>
    </citation>
    <scope>NUCLEOTIDE SEQUENCE</scope>
</reference>
<proteinExistence type="predicted"/>
<protein>
    <submittedName>
        <fullName evidence="2">Uncharacterized protein</fullName>
    </submittedName>
</protein>
<feature type="region of interest" description="Disordered" evidence="1">
    <location>
        <begin position="38"/>
        <end position="62"/>
    </location>
</feature>
<name>A0A382FKJ3_9ZZZZ</name>
<dbReference type="AlphaFoldDB" id="A0A382FKJ3"/>